<comment type="caution">
    <text evidence="6">The sequence shown here is derived from an EMBL/GenBank/DDBJ whole genome shotgun (WGS) entry which is preliminary data.</text>
</comment>
<dbReference type="EMBL" id="ATAY01000019">
    <property type="protein sequence ID" value="EPR13577.1"/>
    <property type="molecule type" value="Genomic_DNA"/>
</dbReference>
<dbReference type="GO" id="GO:0042597">
    <property type="term" value="C:periplasmic space"/>
    <property type="evidence" value="ECO:0007669"/>
    <property type="project" value="UniProtKB-ARBA"/>
</dbReference>
<evidence type="ECO:0000313" key="7">
    <source>
        <dbReference type="Proteomes" id="UP000016860"/>
    </source>
</evidence>
<sequence length="516" mass="56954">MYLAKKLKGTLVLVLSLSFLLGVTGCSSNNPSPITNTNTEGTVKNGGNFIFGITTEPDHLDPYLASAAETREILFNIFEGLVKSDKDGNIIPAVAESYEVSKDSLTYSFKIRKLLKFHNGSDVTSADVKYSLEKAMSLSVAGMDNVKSVDAPDASTIKVNLKSADSDFLPYLTISIVPKDYSDGDVHPIGTGPFVFDSFTPQQSLILKKNPNYWQKELPHLDKVTFKIASDTNALLLELQAGSIDGSTVYNDQTLSKQLDPNTFKIEQANSNSVQQLNLNNAVKPFDNIKVRQAISYAVDPDEIIETVVYGKGTRVGTPVIPGLRTYFDSSLTNAYKKDLEKAKQLLSDAGYPNGFSFTISVPSNYQVHVDSAQVIVNQLKSIGITASIKQVDWATWLSKVYKERQYEATIISVDGINVSPRSYLERYVSTNASNFINYKSSEFDSIYKKAKDESDASKRVELYKEAQQMLSKDAASVYIQDIAALTALRKNISGFTPYPLYVFDASTLYYTSESK</sequence>
<dbReference type="PANTHER" id="PTHR30290">
    <property type="entry name" value="PERIPLASMIC BINDING COMPONENT OF ABC TRANSPORTER"/>
    <property type="match status" value="1"/>
</dbReference>
<dbReference type="AlphaFoldDB" id="U4R4T5"/>
<dbReference type="InterPro" id="IPR030678">
    <property type="entry name" value="Peptide/Ni-bd"/>
</dbReference>
<dbReference type="Proteomes" id="UP000016860">
    <property type="component" value="Unassembled WGS sequence"/>
</dbReference>
<dbReference type="PIRSF" id="PIRSF002741">
    <property type="entry name" value="MppA"/>
    <property type="match status" value="1"/>
</dbReference>
<feature type="chain" id="PRO_5038413348" description="Solute-binding protein family 5 domain-containing protein" evidence="4">
    <location>
        <begin position="29"/>
        <end position="516"/>
    </location>
</feature>
<dbReference type="GO" id="GO:0015833">
    <property type="term" value="P:peptide transport"/>
    <property type="evidence" value="ECO:0007669"/>
    <property type="project" value="TreeGrafter"/>
</dbReference>
<comment type="similarity">
    <text evidence="1">Belongs to the bacterial solute-binding protein 5 family.</text>
</comment>
<dbReference type="Gene3D" id="3.90.76.10">
    <property type="entry name" value="Dipeptide-binding Protein, Domain 1"/>
    <property type="match status" value="1"/>
</dbReference>
<evidence type="ECO:0000259" key="5">
    <source>
        <dbReference type="Pfam" id="PF00496"/>
    </source>
</evidence>
<protein>
    <recommendedName>
        <fullName evidence="5">Solute-binding protein family 5 domain-containing protein</fullName>
    </recommendedName>
</protein>
<feature type="signal peptide" evidence="4">
    <location>
        <begin position="1"/>
        <end position="28"/>
    </location>
</feature>
<dbReference type="OrthoDB" id="9772924at2"/>
<evidence type="ECO:0000256" key="2">
    <source>
        <dbReference type="ARBA" id="ARBA00022448"/>
    </source>
</evidence>
<dbReference type="GO" id="GO:1904680">
    <property type="term" value="F:peptide transmembrane transporter activity"/>
    <property type="evidence" value="ECO:0007669"/>
    <property type="project" value="TreeGrafter"/>
</dbReference>
<evidence type="ECO:0000256" key="1">
    <source>
        <dbReference type="ARBA" id="ARBA00005695"/>
    </source>
</evidence>
<feature type="domain" description="Solute-binding protein family 5" evidence="5">
    <location>
        <begin position="90"/>
        <end position="435"/>
    </location>
</feature>
<keyword evidence="3 4" id="KW-0732">Signal</keyword>
<evidence type="ECO:0000256" key="4">
    <source>
        <dbReference type="SAM" id="SignalP"/>
    </source>
</evidence>
<name>U4R4T5_9FIRM</name>
<dbReference type="Pfam" id="PF00496">
    <property type="entry name" value="SBP_bac_5"/>
    <property type="match status" value="1"/>
</dbReference>
<gene>
    <name evidence="6" type="ORF">L323_03730</name>
</gene>
<dbReference type="SUPFAM" id="SSF53850">
    <property type="entry name" value="Periplasmic binding protein-like II"/>
    <property type="match status" value="1"/>
</dbReference>
<dbReference type="InterPro" id="IPR039424">
    <property type="entry name" value="SBP_5"/>
</dbReference>
<dbReference type="GO" id="GO:0043190">
    <property type="term" value="C:ATP-binding cassette (ABC) transporter complex"/>
    <property type="evidence" value="ECO:0007669"/>
    <property type="project" value="InterPro"/>
</dbReference>
<dbReference type="Gene3D" id="3.10.105.10">
    <property type="entry name" value="Dipeptide-binding Protein, Domain 3"/>
    <property type="match status" value="1"/>
</dbReference>
<dbReference type="PROSITE" id="PS51257">
    <property type="entry name" value="PROKAR_LIPOPROTEIN"/>
    <property type="match status" value="1"/>
</dbReference>
<dbReference type="InterPro" id="IPR000914">
    <property type="entry name" value="SBP_5_dom"/>
</dbReference>
<organism evidence="6 7">
    <name type="scientific">Ruminiclostridium papyrosolvens C7</name>
    <dbReference type="NCBI Taxonomy" id="1330534"/>
    <lineage>
        <taxon>Bacteria</taxon>
        <taxon>Bacillati</taxon>
        <taxon>Bacillota</taxon>
        <taxon>Clostridia</taxon>
        <taxon>Eubacteriales</taxon>
        <taxon>Oscillospiraceae</taxon>
        <taxon>Ruminiclostridium</taxon>
    </lineage>
</organism>
<evidence type="ECO:0000313" key="6">
    <source>
        <dbReference type="EMBL" id="EPR13577.1"/>
    </source>
</evidence>
<dbReference type="RefSeq" id="WP_020814360.1">
    <property type="nucleotide sequence ID" value="NZ_ATAY01000019.1"/>
</dbReference>
<dbReference type="PANTHER" id="PTHR30290:SF9">
    <property type="entry name" value="OLIGOPEPTIDE-BINDING PROTEIN APPA"/>
    <property type="match status" value="1"/>
</dbReference>
<reference evidence="6 7" key="1">
    <citation type="journal article" date="2013" name="Genome Announc.">
        <title>Draft Genome Sequence of the Cellulolytic Bacterium Clostridium papyrosolvens C7 (ATCC 700395).</title>
        <authorList>
            <person name="Zepeda V."/>
            <person name="Dassa B."/>
            <person name="Borovok I."/>
            <person name="Lamed R."/>
            <person name="Bayer E.A."/>
            <person name="Cate J.H."/>
        </authorList>
    </citation>
    <scope>NUCLEOTIDE SEQUENCE [LARGE SCALE GENOMIC DNA]</scope>
    <source>
        <strain evidence="6 7">C7</strain>
    </source>
</reference>
<dbReference type="PATRIC" id="fig|1330534.3.peg.744"/>
<keyword evidence="2" id="KW-0813">Transport</keyword>
<dbReference type="Gene3D" id="3.40.190.10">
    <property type="entry name" value="Periplasmic binding protein-like II"/>
    <property type="match status" value="1"/>
</dbReference>
<evidence type="ECO:0000256" key="3">
    <source>
        <dbReference type="ARBA" id="ARBA00022729"/>
    </source>
</evidence>
<dbReference type="STRING" id="1330534.L323_03730"/>
<proteinExistence type="inferred from homology"/>
<accession>U4R4T5</accession>